<evidence type="ECO:0000313" key="2">
    <source>
        <dbReference type="EMBL" id="EIM56874.1"/>
    </source>
</evidence>
<evidence type="ECO:0000313" key="3">
    <source>
        <dbReference type="Proteomes" id="UP000005753"/>
    </source>
</evidence>
<dbReference type="EMBL" id="CM001487">
    <property type="protein sequence ID" value="EIM56874.1"/>
    <property type="molecule type" value="Genomic_DNA"/>
</dbReference>
<sequence>MSNAILCQVKRAENPYYIREVDLRIYSVEELCFFIDKNLPLVDEEFFSEELIDWLAKELKLRRLVQTMERIRQEEPDNAVAGQILAVNQELSWLYAGDKEKLKRNIEEVFALPILERRVRRADILVGYQKYAKAIEAYKAILADGKVENPGQILTGRIYHNTGIAYSRLFQFDEASSCLKKAYDLLHTLESLKDYLYCLWISGGKEEFTNACREYEVDAKTRREMEEELESFDSEAGQEEEEDVTEDTLNTLVREYHRQTGC</sequence>
<evidence type="ECO:0008006" key="4">
    <source>
        <dbReference type="Google" id="ProtNLM"/>
    </source>
</evidence>
<feature type="compositionally biased region" description="Acidic residues" evidence="1">
    <location>
        <begin position="226"/>
        <end position="246"/>
    </location>
</feature>
<gene>
    <name evidence="2" type="ORF">EubceDRAFT1_1056</name>
</gene>
<protein>
    <recommendedName>
        <fullName evidence="4">Tetratricopeptide repeat protein</fullName>
    </recommendedName>
</protein>
<reference evidence="2 3" key="1">
    <citation type="submission" date="2010-08" db="EMBL/GenBank/DDBJ databases">
        <authorList>
            <consortium name="US DOE Joint Genome Institute (JGI-PGF)"/>
            <person name="Lucas S."/>
            <person name="Copeland A."/>
            <person name="Lapidus A."/>
            <person name="Cheng J.-F."/>
            <person name="Bruce D."/>
            <person name="Goodwin L."/>
            <person name="Pitluck S."/>
            <person name="Land M.L."/>
            <person name="Hauser L."/>
            <person name="Chang Y.-J."/>
            <person name="Anderson I.J."/>
            <person name="Johnson E."/>
            <person name="Mulhopadhyay B."/>
            <person name="Kyrpides N."/>
            <person name="Woyke T.J."/>
        </authorList>
    </citation>
    <scope>NUCLEOTIDE SEQUENCE [LARGE SCALE GENOMIC DNA]</scope>
    <source>
        <strain evidence="2 3">6</strain>
    </source>
</reference>
<dbReference type="Pfam" id="PF13424">
    <property type="entry name" value="TPR_12"/>
    <property type="match status" value="1"/>
</dbReference>
<dbReference type="AlphaFoldDB" id="I5ASV1"/>
<reference evidence="2 3" key="2">
    <citation type="submission" date="2012-02" db="EMBL/GenBank/DDBJ databases">
        <title>Improved High-Quality Draft sequence of Eubacterium cellulosolvens 6.</title>
        <authorList>
            <consortium name="US DOE Joint Genome Institute"/>
            <person name="Lucas S."/>
            <person name="Han J."/>
            <person name="Lapidus A."/>
            <person name="Cheng J.-F."/>
            <person name="Goodwin L."/>
            <person name="Pitluck S."/>
            <person name="Peters L."/>
            <person name="Mikhailova N."/>
            <person name="Gu W."/>
            <person name="Detter J.C."/>
            <person name="Han C."/>
            <person name="Tapia R."/>
            <person name="Land M."/>
            <person name="Hauser L."/>
            <person name="Kyrpides N."/>
            <person name="Ivanova N."/>
            <person name="Pagani I."/>
            <person name="Johnson E."/>
            <person name="Mukhopadhyay B."/>
            <person name="Anderson I."/>
            <person name="Woyke T."/>
        </authorList>
    </citation>
    <scope>NUCLEOTIDE SEQUENCE [LARGE SCALE GENOMIC DNA]</scope>
    <source>
        <strain evidence="2 3">6</strain>
    </source>
</reference>
<feature type="region of interest" description="Disordered" evidence="1">
    <location>
        <begin position="226"/>
        <end position="247"/>
    </location>
</feature>
<dbReference type="OrthoDB" id="1895216at2"/>
<dbReference type="Gene3D" id="1.25.40.10">
    <property type="entry name" value="Tetratricopeptide repeat domain"/>
    <property type="match status" value="1"/>
</dbReference>
<proteinExistence type="predicted"/>
<name>I5ASV1_EUBC6</name>
<keyword evidence="3" id="KW-1185">Reference proteome</keyword>
<organism evidence="2 3">
    <name type="scientific">Eubacterium cellulosolvens (strain ATCC 43171 / JCM 9499 / 6)</name>
    <name type="common">Cillobacterium cellulosolvens</name>
    <dbReference type="NCBI Taxonomy" id="633697"/>
    <lineage>
        <taxon>Bacteria</taxon>
        <taxon>Bacillati</taxon>
        <taxon>Bacillota</taxon>
        <taxon>Clostridia</taxon>
        <taxon>Eubacteriales</taxon>
        <taxon>Eubacteriaceae</taxon>
        <taxon>Eubacterium</taxon>
    </lineage>
</organism>
<dbReference type="HOGENOM" id="CLU_085956_0_0_9"/>
<dbReference type="eggNOG" id="ENOG5031XPQ">
    <property type="taxonomic scope" value="Bacteria"/>
</dbReference>
<accession>I5ASV1</accession>
<dbReference type="SUPFAM" id="SSF48452">
    <property type="entry name" value="TPR-like"/>
    <property type="match status" value="1"/>
</dbReference>
<evidence type="ECO:0000256" key="1">
    <source>
        <dbReference type="SAM" id="MobiDB-lite"/>
    </source>
</evidence>
<dbReference type="InterPro" id="IPR011990">
    <property type="entry name" value="TPR-like_helical_dom_sf"/>
</dbReference>
<dbReference type="Proteomes" id="UP000005753">
    <property type="component" value="Chromosome"/>
</dbReference>
<dbReference type="STRING" id="633697.EubceDRAFT1_1056"/>